<name>A0AA97F5N3_9SPHN</name>
<dbReference type="InterPro" id="IPR013766">
    <property type="entry name" value="Thioredoxin_domain"/>
</dbReference>
<dbReference type="PROSITE" id="PS51352">
    <property type="entry name" value="THIOREDOXIN_2"/>
    <property type="match status" value="1"/>
</dbReference>
<dbReference type="AlphaFoldDB" id="A0AA97F5N3"/>
<dbReference type="InterPro" id="IPR000866">
    <property type="entry name" value="AhpC/TSA"/>
</dbReference>
<organism evidence="2 3">
    <name type="scientific">Alterisphingorhabdus coralli</name>
    <dbReference type="NCBI Taxonomy" id="3071408"/>
    <lineage>
        <taxon>Bacteria</taxon>
        <taxon>Pseudomonadati</taxon>
        <taxon>Pseudomonadota</taxon>
        <taxon>Alphaproteobacteria</taxon>
        <taxon>Sphingomonadales</taxon>
        <taxon>Sphingomonadaceae</taxon>
        <taxon>Alterisphingorhabdus (ex Yan et al. 2024)</taxon>
    </lineage>
</organism>
<evidence type="ECO:0000313" key="3">
    <source>
        <dbReference type="Proteomes" id="UP001302429"/>
    </source>
</evidence>
<evidence type="ECO:0000313" key="2">
    <source>
        <dbReference type="EMBL" id="WOE74666.1"/>
    </source>
</evidence>
<dbReference type="RefSeq" id="WP_317080925.1">
    <property type="nucleotide sequence ID" value="NZ_CP136594.1"/>
</dbReference>
<dbReference type="Proteomes" id="UP001302429">
    <property type="component" value="Chromosome"/>
</dbReference>
<sequence length="176" mass="19839">MTTHTTLLPGQPSPDLMLDRVGGGHWSLRESTAERMVLIDFYRGLHCPRCKLHVIDIKNKLARFADRGVACVAISMDERQRAESAVSQWGLEGLDVGYGLSEEQARSWGLYLTDSINEREPRRFSEPAIIMVDSRNWQIYSAVYGTNPFNRVHAADILEGFDAMLARDYPPRGSVV</sequence>
<feature type="domain" description="Thioredoxin" evidence="1">
    <location>
        <begin position="7"/>
        <end position="166"/>
    </location>
</feature>
<accession>A0AA97F5N3</accession>
<evidence type="ECO:0000259" key="1">
    <source>
        <dbReference type="PROSITE" id="PS51352"/>
    </source>
</evidence>
<dbReference type="Pfam" id="PF00578">
    <property type="entry name" value="AhpC-TSA"/>
    <property type="match status" value="1"/>
</dbReference>
<keyword evidence="3" id="KW-1185">Reference proteome</keyword>
<proteinExistence type="predicted"/>
<reference evidence="2 3" key="1">
    <citation type="submission" date="2023-10" db="EMBL/GenBank/DDBJ databases">
        <title>Complete genome sequence of a Sphingomonadaceae bacterium.</title>
        <authorList>
            <person name="Yan C."/>
        </authorList>
    </citation>
    <scope>NUCLEOTIDE SEQUENCE [LARGE SCALE GENOMIC DNA]</scope>
    <source>
        <strain evidence="2 3">SCSIO 66989</strain>
    </source>
</reference>
<dbReference type="GO" id="GO:0016209">
    <property type="term" value="F:antioxidant activity"/>
    <property type="evidence" value="ECO:0007669"/>
    <property type="project" value="InterPro"/>
</dbReference>
<dbReference type="GO" id="GO:0016491">
    <property type="term" value="F:oxidoreductase activity"/>
    <property type="evidence" value="ECO:0007669"/>
    <property type="project" value="InterPro"/>
</dbReference>
<dbReference type="InterPro" id="IPR036249">
    <property type="entry name" value="Thioredoxin-like_sf"/>
</dbReference>
<dbReference type="Gene3D" id="3.40.30.10">
    <property type="entry name" value="Glutaredoxin"/>
    <property type="match status" value="1"/>
</dbReference>
<gene>
    <name evidence="2" type="ORF">RB602_12540</name>
</gene>
<dbReference type="SUPFAM" id="SSF52833">
    <property type="entry name" value="Thioredoxin-like"/>
    <property type="match status" value="1"/>
</dbReference>
<dbReference type="KEGG" id="acoa:RB602_12540"/>
<protein>
    <submittedName>
        <fullName evidence="2">Redoxin domain-containing protein</fullName>
    </submittedName>
</protein>
<dbReference type="EMBL" id="CP136594">
    <property type="protein sequence ID" value="WOE74666.1"/>
    <property type="molecule type" value="Genomic_DNA"/>
</dbReference>